<dbReference type="PANTHER" id="PTHR34047">
    <property type="entry name" value="NUCLEAR INTRON MATURASE 1, MITOCHONDRIAL-RELATED"/>
    <property type="match status" value="1"/>
</dbReference>
<evidence type="ECO:0000256" key="4">
    <source>
        <dbReference type="ARBA" id="ARBA00022723"/>
    </source>
</evidence>
<comment type="catalytic activity">
    <reaction evidence="9">
        <text>DNA(n) + a 2'-deoxyribonucleoside 5'-triphosphate = DNA(n+1) + diphosphate</text>
        <dbReference type="Rhea" id="RHEA:22508"/>
        <dbReference type="Rhea" id="RHEA-COMP:17339"/>
        <dbReference type="Rhea" id="RHEA-COMP:17340"/>
        <dbReference type="ChEBI" id="CHEBI:33019"/>
        <dbReference type="ChEBI" id="CHEBI:61560"/>
        <dbReference type="ChEBI" id="CHEBI:173112"/>
        <dbReference type="EC" id="2.7.7.49"/>
    </reaction>
</comment>
<keyword evidence="5" id="KW-0460">Magnesium</keyword>
<accession>A0A2R4MXU1</accession>
<dbReference type="PROSITE" id="PS50878">
    <property type="entry name" value="RT_POL"/>
    <property type="match status" value="1"/>
</dbReference>
<keyword evidence="4" id="KW-0479">Metal-binding</keyword>
<feature type="compositionally biased region" description="Polar residues" evidence="10">
    <location>
        <begin position="13"/>
        <end position="22"/>
    </location>
</feature>
<feature type="region of interest" description="Disordered" evidence="10">
    <location>
        <begin position="1"/>
        <end position="27"/>
    </location>
</feature>
<keyword evidence="3" id="KW-0548">Nucleotidyltransferase</keyword>
<dbReference type="Pfam" id="PF08388">
    <property type="entry name" value="GIIM"/>
    <property type="match status" value="1"/>
</dbReference>
<evidence type="ECO:0000256" key="5">
    <source>
        <dbReference type="ARBA" id="ARBA00022842"/>
    </source>
</evidence>
<keyword evidence="13" id="KW-1185">Reference proteome</keyword>
<evidence type="ECO:0000313" key="12">
    <source>
        <dbReference type="EMBL" id="AVX19620.1"/>
    </source>
</evidence>
<keyword evidence="2" id="KW-0808">Transferase</keyword>
<evidence type="ECO:0000256" key="6">
    <source>
        <dbReference type="ARBA" id="ARBA00022918"/>
    </source>
</evidence>
<keyword evidence="6 12" id="KW-0695">RNA-directed DNA polymerase</keyword>
<feature type="domain" description="Reverse transcriptase" evidence="11">
    <location>
        <begin position="74"/>
        <end position="300"/>
    </location>
</feature>
<dbReference type="GO" id="GO:0003723">
    <property type="term" value="F:RNA binding"/>
    <property type="evidence" value="ECO:0007669"/>
    <property type="project" value="InterPro"/>
</dbReference>
<dbReference type="GO" id="GO:0046872">
    <property type="term" value="F:metal ion binding"/>
    <property type="evidence" value="ECO:0007669"/>
    <property type="project" value="UniProtKB-KW"/>
</dbReference>
<dbReference type="NCBIfam" id="TIGR04416">
    <property type="entry name" value="group_II_RT_mat"/>
    <property type="match status" value="1"/>
</dbReference>
<dbReference type="InterPro" id="IPR051083">
    <property type="entry name" value="GrpII_Intron_Splice-Mob/Def"/>
</dbReference>
<comment type="similarity">
    <text evidence="8">Belongs to the bacterial reverse transcriptase family.</text>
</comment>
<organism evidence="12 13">
    <name type="scientific">Carboxydocella thermautotrophica</name>
    <dbReference type="NCBI Taxonomy" id="178899"/>
    <lineage>
        <taxon>Bacteria</taxon>
        <taxon>Bacillati</taxon>
        <taxon>Bacillota</taxon>
        <taxon>Clostridia</taxon>
        <taxon>Eubacteriales</taxon>
        <taxon>Clostridiales Family XVI. Incertae Sedis</taxon>
        <taxon>Carboxydocella</taxon>
    </lineage>
</organism>
<name>A0A2R4MXU1_CARTR</name>
<dbReference type="InterPro" id="IPR000123">
    <property type="entry name" value="Reverse_transcriptase_msDNA"/>
</dbReference>
<dbReference type="KEGG" id="cthm:CFE_0421"/>
<dbReference type="Pfam" id="PF00078">
    <property type="entry name" value="RVT_1"/>
    <property type="match status" value="1"/>
</dbReference>
<dbReference type="InterPro" id="IPR000477">
    <property type="entry name" value="RT_dom"/>
</dbReference>
<protein>
    <recommendedName>
        <fullName evidence="1">RNA-directed DNA polymerase</fullName>
        <ecNumber evidence="1">2.7.7.49</ecNumber>
    </recommendedName>
</protein>
<dbReference type="GO" id="GO:0051607">
    <property type="term" value="P:defense response to virus"/>
    <property type="evidence" value="ECO:0007669"/>
    <property type="project" value="UniProtKB-KW"/>
</dbReference>
<reference evidence="12 13" key="1">
    <citation type="submission" date="2018-04" db="EMBL/GenBank/DDBJ databases">
        <title>Genomic insights into metabolic versatility of Carboxydocella thermautotrophica capable of coupling hydrogenogenic CO oxidation with the reduction of Fe(III) minerals in Kamchatka hot springs.</title>
        <authorList>
            <person name="Toshchakov S.V."/>
            <person name="Tepliuk A.V."/>
            <person name="Gavrilov S.N."/>
            <person name="Kublanov I.V."/>
            <person name="Lebedinsky A.V."/>
            <person name="Bonch-Osmolovskaya E.A."/>
            <person name="Rusakov V.S."/>
            <person name="Chistyakova N.I."/>
            <person name="Korzhenkov A."/>
            <person name="Zavarsina D.G."/>
            <person name="Sokolova T.G."/>
        </authorList>
    </citation>
    <scope>NUCLEOTIDE SEQUENCE [LARGE SCALE GENOMIC DNA]</scope>
    <source>
        <strain evidence="12 13">019</strain>
    </source>
</reference>
<dbReference type="AlphaFoldDB" id="A0A2R4MXU1"/>
<proteinExistence type="inferred from homology"/>
<dbReference type="PRINTS" id="PR00866">
    <property type="entry name" value="RNADNAPOLMS"/>
</dbReference>
<dbReference type="EC" id="2.7.7.49" evidence="1"/>
<evidence type="ECO:0000256" key="7">
    <source>
        <dbReference type="ARBA" id="ARBA00023118"/>
    </source>
</evidence>
<dbReference type="PANTHER" id="PTHR34047:SF8">
    <property type="entry name" value="PROTEIN YKFC"/>
    <property type="match status" value="1"/>
</dbReference>
<dbReference type="CDD" id="cd01651">
    <property type="entry name" value="RT_G2_intron"/>
    <property type="match status" value="1"/>
</dbReference>
<keyword evidence="7" id="KW-0051">Antiviral defense</keyword>
<dbReference type="SUPFAM" id="SSF56672">
    <property type="entry name" value="DNA/RNA polymerases"/>
    <property type="match status" value="1"/>
</dbReference>
<evidence type="ECO:0000256" key="10">
    <source>
        <dbReference type="SAM" id="MobiDB-lite"/>
    </source>
</evidence>
<dbReference type="Proteomes" id="UP000241323">
    <property type="component" value="Chromosome"/>
</dbReference>
<evidence type="ECO:0000313" key="13">
    <source>
        <dbReference type="Proteomes" id="UP000241323"/>
    </source>
</evidence>
<evidence type="ECO:0000259" key="11">
    <source>
        <dbReference type="PROSITE" id="PS50878"/>
    </source>
</evidence>
<dbReference type="GO" id="GO:0003964">
    <property type="term" value="F:RNA-directed DNA polymerase activity"/>
    <property type="evidence" value="ECO:0007669"/>
    <property type="project" value="UniProtKB-KW"/>
</dbReference>
<gene>
    <name evidence="12" type="ORF">CFE_0421</name>
</gene>
<evidence type="ECO:0000256" key="8">
    <source>
        <dbReference type="ARBA" id="ARBA00034120"/>
    </source>
</evidence>
<dbReference type="InterPro" id="IPR013597">
    <property type="entry name" value="Mat_intron_G2"/>
</dbReference>
<sequence>MNPQGTHGGPSVTPAQPESPSRGSDGDDLMEKVVARQNMLAALRRVEENKGAPGIDQVTVKDLRDYVREHWDRIREELLTGTYKPQPVRRVEIPKPGGGTRLLGIPTVIDRLIQQALQQVLTPIFDPEFSPYSYGFRPGRRGHDAVRQARTYAEEGYTWVVDMDLEKFFDRVNHDILMARVARKVRDKRVLRLIRRYLQAGVMVNGVVMDTEEGTPQGGPLSPLLANIMLDDLDRELERRGHRFVRYADDCNIYVRSQRAGERVFESIKSFLEDKLKLKVNETKSAVDRPWKRKFLGFSMYRGKDRVGIRLAPETVKRVKNRLREMTSRSRAEKISDRIKSINAYLGGWIGYYALAETPGVFQEIEGWLRRRLRMCVWKQCKRVRTRYRELRALGLPERVVHIMANARKGYWRMSRQLNNALNNAYWQSQGLKSLTERYHRIRQAW</sequence>
<dbReference type="EMBL" id="CP028491">
    <property type="protein sequence ID" value="AVX19620.1"/>
    <property type="molecule type" value="Genomic_DNA"/>
</dbReference>
<dbReference type="InterPro" id="IPR030931">
    <property type="entry name" value="Group_II_RT_mat"/>
</dbReference>
<dbReference type="InterPro" id="IPR043502">
    <property type="entry name" value="DNA/RNA_pol_sf"/>
</dbReference>
<evidence type="ECO:0000256" key="1">
    <source>
        <dbReference type="ARBA" id="ARBA00012493"/>
    </source>
</evidence>
<evidence type="ECO:0000256" key="2">
    <source>
        <dbReference type="ARBA" id="ARBA00022679"/>
    </source>
</evidence>
<evidence type="ECO:0000256" key="3">
    <source>
        <dbReference type="ARBA" id="ARBA00022695"/>
    </source>
</evidence>
<evidence type="ECO:0000256" key="9">
    <source>
        <dbReference type="ARBA" id="ARBA00048173"/>
    </source>
</evidence>